<dbReference type="SUPFAM" id="SSF56784">
    <property type="entry name" value="HAD-like"/>
    <property type="match status" value="1"/>
</dbReference>
<keyword evidence="1" id="KW-0378">Hydrolase</keyword>
<dbReference type="InterPro" id="IPR051540">
    <property type="entry name" value="S-2-haloacid_dehalogenase"/>
</dbReference>
<evidence type="ECO:0008006" key="5">
    <source>
        <dbReference type="Google" id="ProtNLM"/>
    </source>
</evidence>
<dbReference type="SFLD" id="SFLDG01129">
    <property type="entry name" value="C1.5:_HAD__Beta-PGM__Phosphata"/>
    <property type="match status" value="1"/>
</dbReference>
<dbReference type="PRINTS" id="PR00413">
    <property type="entry name" value="HADHALOGNASE"/>
</dbReference>
<accession>A0ABR0KRE3</accession>
<comment type="caution">
    <text evidence="3">The sequence shown here is derived from an EMBL/GenBank/DDBJ whole genome shotgun (WGS) entry which is preliminary data.</text>
</comment>
<evidence type="ECO:0000256" key="1">
    <source>
        <dbReference type="ARBA" id="ARBA00022801"/>
    </source>
</evidence>
<dbReference type="Proteomes" id="UP001357485">
    <property type="component" value="Unassembled WGS sequence"/>
</dbReference>
<evidence type="ECO:0000313" key="3">
    <source>
        <dbReference type="EMBL" id="KAK5116885.1"/>
    </source>
</evidence>
<reference evidence="3 4" key="1">
    <citation type="submission" date="2023-08" db="EMBL/GenBank/DDBJ databases">
        <title>Black Yeasts Isolated from many extreme environments.</title>
        <authorList>
            <person name="Coleine C."/>
            <person name="Stajich J.E."/>
            <person name="Selbmann L."/>
        </authorList>
    </citation>
    <scope>NUCLEOTIDE SEQUENCE [LARGE SCALE GENOMIC DNA]</scope>
    <source>
        <strain evidence="3 4">CCFEE 536</strain>
    </source>
</reference>
<evidence type="ECO:0000313" key="4">
    <source>
        <dbReference type="Proteomes" id="UP001357485"/>
    </source>
</evidence>
<dbReference type="Pfam" id="PF00702">
    <property type="entry name" value="Hydrolase"/>
    <property type="match status" value="1"/>
</dbReference>
<dbReference type="InterPro" id="IPR023198">
    <property type="entry name" value="PGP-like_dom2"/>
</dbReference>
<dbReference type="EMBL" id="JAVRRA010025378">
    <property type="protein sequence ID" value="KAK5116885.1"/>
    <property type="molecule type" value="Genomic_DNA"/>
</dbReference>
<dbReference type="Gene3D" id="1.10.150.240">
    <property type="entry name" value="Putative phosphatase, domain 2"/>
    <property type="match status" value="1"/>
</dbReference>
<dbReference type="NCBIfam" id="TIGR01493">
    <property type="entry name" value="HAD-SF-IA-v2"/>
    <property type="match status" value="1"/>
</dbReference>
<dbReference type="PANTHER" id="PTHR43316:SF3">
    <property type="entry name" value="HALOACID DEHALOGENASE, TYPE II (AFU_ORTHOLOGUE AFUA_2G07750)-RELATED"/>
    <property type="match status" value="1"/>
</dbReference>
<dbReference type="InterPro" id="IPR006439">
    <property type="entry name" value="HAD-SF_hydro_IA"/>
</dbReference>
<protein>
    <recommendedName>
        <fullName evidence="5">Haloacid dehalogenase, type II</fullName>
    </recommendedName>
</protein>
<dbReference type="PANTHER" id="PTHR43316">
    <property type="entry name" value="HYDROLASE, HALOACID DELAHOGENASE-RELATED"/>
    <property type="match status" value="1"/>
</dbReference>
<dbReference type="Gene3D" id="3.40.50.1000">
    <property type="entry name" value="HAD superfamily/HAD-like"/>
    <property type="match status" value="1"/>
</dbReference>
<proteinExistence type="predicted"/>
<feature type="region of interest" description="Disordered" evidence="2">
    <location>
        <begin position="316"/>
        <end position="339"/>
    </location>
</feature>
<feature type="region of interest" description="Disordered" evidence="2">
    <location>
        <begin position="1"/>
        <end position="32"/>
    </location>
</feature>
<dbReference type="SFLD" id="SFLDS00003">
    <property type="entry name" value="Haloacid_Dehalogenase"/>
    <property type="match status" value="1"/>
</dbReference>
<evidence type="ECO:0000256" key="2">
    <source>
        <dbReference type="SAM" id="MobiDB-lite"/>
    </source>
</evidence>
<sequence length="339" mass="37905">MAYIASPRRRSGNAEMTSSLLGSPTPLPSRRTSIDRTKNHMALNPAPRALLFDVFGTCVDWRSTVTRELEKAAHIALNDPTKSIASRIRLQADYTTEDWGKLAQEWRNTYKVFTKALANDPATPWKTVDEHHLDSLKKLLTERHLIREGEPDAGLWNDEEIRALSLIWHHLDPWPDTSTGIDALNERFYTCTLSNGNLSLLADMASYAHMNWTHIFSAEQFGSYKPSPSVYLGAAAKLGLNPSECAMVACHLNDLRAAKDCGFQTIYVERPLEEDYSEQEVAAARSGGWVDLWVEAGQNGFITLAQKLGIEVFRHHHQRRRSGSAPPGFGSDGRTEAES</sequence>
<gene>
    <name evidence="3" type="ORF">LTR16_005052</name>
</gene>
<dbReference type="InterPro" id="IPR023214">
    <property type="entry name" value="HAD_sf"/>
</dbReference>
<dbReference type="InterPro" id="IPR036412">
    <property type="entry name" value="HAD-like_sf"/>
</dbReference>
<name>A0ABR0KRE3_9PEZI</name>
<keyword evidence="4" id="KW-1185">Reference proteome</keyword>
<organism evidence="3 4">
    <name type="scientific">Cryomyces antarcticus</name>
    <dbReference type="NCBI Taxonomy" id="329879"/>
    <lineage>
        <taxon>Eukaryota</taxon>
        <taxon>Fungi</taxon>
        <taxon>Dikarya</taxon>
        <taxon>Ascomycota</taxon>
        <taxon>Pezizomycotina</taxon>
        <taxon>Dothideomycetes</taxon>
        <taxon>Dothideomycetes incertae sedis</taxon>
        <taxon>Cryomyces</taxon>
    </lineage>
</organism>